<dbReference type="Proteomes" id="UP000283512">
    <property type="component" value="Unassembled WGS sequence"/>
</dbReference>
<dbReference type="InterPro" id="IPR003959">
    <property type="entry name" value="ATPase_AAA_core"/>
</dbReference>
<dbReference type="PANTHER" id="PTHR43581:SF2">
    <property type="entry name" value="EXCINUCLEASE ATPASE SUBUNIT"/>
    <property type="match status" value="1"/>
</dbReference>
<dbReference type="Pfam" id="PF14491">
    <property type="entry name" value="DUF4435"/>
    <property type="match status" value="1"/>
</dbReference>
<gene>
    <name evidence="3" type="ORF">DW190_03090</name>
</gene>
<reference evidence="3 4" key="1">
    <citation type="submission" date="2018-08" db="EMBL/GenBank/DDBJ databases">
        <title>A genome reference for cultivated species of the human gut microbiota.</title>
        <authorList>
            <person name="Zou Y."/>
            <person name="Xue W."/>
            <person name="Luo G."/>
        </authorList>
    </citation>
    <scope>NUCLEOTIDE SEQUENCE [LARGE SCALE GENOMIC DNA]</scope>
    <source>
        <strain evidence="3 4">AM16-49B</strain>
    </source>
</reference>
<organism evidence="3 4">
    <name type="scientific">Bacteroides caccae</name>
    <dbReference type="NCBI Taxonomy" id="47678"/>
    <lineage>
        <taxon>Bacteria</taxon>
        <taxon>Pseudomonadati</taxon>
        <taxon>Bacteroidota</taxon>
        <taxon>Bacteroidia</taxon>
        <taxon>Bacteroidales</taxon>
        <taxon>Bacteroidaceae</taxon>
        <taxon>Bacteroides</taxon>
    </lineage>
</organism>
<dbReference type="GO" id="GO:0016887">
    <property type="term" value="F:ATP hydrolysis activity"/>
    <property type="evidence" value="ECO:0007669"/>
    <property type="project" value="InterPro"/>
</dbReference>
<dbReference type="Gene3D" id="3.40.50.300">
    <property type="entry name" value="P-loop containing nucleotide triphosphate hydrolases"/>
    <property type="match status" value="2"/>
</dbReference>
<evidence type="ECO:0000259" key="1">
    <source>
        <dbReference type="Pfam" id="PF13304"/>
    </source>
</evidence>
<dbReference type="InterPro" id="IPR051396">
    <property type="entry name" value="Bact_Antivir_Def_Nuclease"/>
</dbReference>
<sequence length="626" mass="72540">MDKKELLYLIEQDSAFMKAFIDEYRQEGIDSGVAERLMSLFVDMKQSVEALVPESLFGRFGNLLHSLDIEKLRNKQNALEKLHDYEQYHKLVENIITNSIFVSKTFYLLKAIGFTSSNVVLIGANGCGKTTFANSIREHLERTDNGIVIPAQKILIFPTYDSLPTYKSAFSDYENRQKVCLDDKQTFTAAKNDDFPYSLSKQYGEELKILVSALISERLERRNNFCSNAQEGDIIHLDDFRSNIDDVIDIWNRLIEHRVLSCDSLGNLKIEYADKQYPAYKMSDGERVIFYIVGRVMLAKDSSLIIVDEPEIHLHKAILNKLWDILEEKRKDCMFIYLTHDIDFASTRIANKLWLKSYTCSASGVFENWEIEQISDSEIPEAMLMKILGSRKKVLFCEGKKGSLDRQIFEMLFQEFTITPLASCKDVINYTRAYNKLSKKYAVAYGIIDRDFRTNEQLSKLATENIYSYDVAEIENLFLIEDFIKGFAEYKHETCDIDSIKKQILSLLEQNKELQISSYLIQKINYKFNESHVRNGKDKTEVDANFNEFVKQIKIEEWYNIRLQELNDVINTGDYAKVIMLYNNKGLHSIIEKALGISSYNLKALEYLRNSQSARSILHSVFPKLE</sequence>
<evidence type="ECO:0000313" key="3">
    <source>
        <dbReference type="EMBL" id="RHH95228.1"/>
    </source>
</evidence>
<accession>A0A414Z433</accession>
<dbReference type="InterPro" id="IPR029492">
    <property type="entry name" value="DUF4435"/>
</dbReference>
<comment type="caution">
    <text evidence="3">The sequence shown here is derived from an EMBL/GenBank/DDBJ whole genome shotgun (WGS) entry which is preliminary data.</text>
</comment>
<dbReference type="AlphaFoldDB" id="A0A414Z433"/>
<dbReference type="EMBL" id="QRKD01000001">
    <property type="protein sequence ID" value="RHH95228.1"/>
    <property type="molecule type" value="Genomic_DNA"/>
</dbReference>
<feature type="domain" description="ATPase AAA-type core" evidence="1">
    <location>
        <begin position="278"/>
        <end position="341"/>
    </location>
</feature>
<protein>
    <submittedName>
        <fullName evidence="3">DUF4435 domain-containing protein</fullName>
    </submittedName>
</protein>
<dbReference type="GO" id="GO:0005524">
    <property type="term" value="F:ATP binding"/>
    <property type="evidence" value="ECO:0007669"/>
    <property type="project" value="InterPro"/>
</dbReference>
<dbReference type="RefSeq" id="WP_122294984.1">
    <property type="nucleotide sequence ID" value="NZ_CAXSLD010000016.1"/>
</dbReference>
<proteinExistence type="predicted"/>
<evidence type="ECO:0000259" key="2">
    <source>
        <dbReference type="Pfam" id="PF14491"/>
    </source>
</evidence>
<dbReference type="PANTHER" id="PTHR43581">
    <property type="entry name" value="ATP/GTP PHOSPHATASE"/>
    <property type="match status" value="1"/>
</dbReference>
<dbReference type="InterPro" id="IPR027417">
    <property type="entry name" value="P-loop_NTPase"/>
</dbReference>
<dbReference type="CDD" id="cd00267">
    <property type="entry name" value="ABC_ATPase"/>
    <property type="match status" value="1"/>
</dbReference>
<evidence type="ECO:0000313" key="4">
    <source>
        <dbReference type="Proteomes" id="UP000283512"/>
    </source>
</evidence>
<dbReference type="SUPFAM" id="SSF52540">
    <property type="entry name" value="P-loop containing nucleoside triphosphate hydrolases"/>
    <property type="match status" value="1"/>
</dbReference>
<feature type="domain" description="DUF4435" evidence="2">
    <location>
        <begin position="393"/>
        <end position="572"/>
    </location>
</feature>
<name>A0A414Z433_9BACE</name>
<dbReference type="Pfam" id="PF13304">
    <property type="entry name" value="AAA_21"/>
    <property type="match status" value="1"/>
</dbReference>